<dbReference type="InterPro" id="IPR039128">
    <property type="entry name" value="TRIP4-like"/>
</dbReference>
<dbReference type="GO" id="GO:0008270">
    <property type="term" value="F:zinc ion binding"/>
    <property type="evidence" value="ECO:0007669"/>
    <property type="project" value="InterPro"/>
</dbReference>
<evidence type="ECO:0000259" key="2">
    <source>
        <dbReference type="Pfam" id="PF23134"/>
    </source>
</evidence>
<gene>
    <name evidence="4" type="ORF">C0Q70_20183</name>
</gene>
<keyword evidence="5" id="KW-1185">Reference proteome</keyword>
<dbReference type="GO" id="GO:0180022">
    <property type="term" value="C:RQC-trigger complex"/>
    <property type="evidence" value="ECO:0007669"/>
    <property type="project" value="InterPro"/>
</dbReference>
<dbReference type="InterPro" id="IPR009349">
    <property type="entry name" value="TRIP4/RQT4_C2HC5_Znf"/>
</dbReference>
<dbReference type="GO" id="GO:0072344">
    <property type="term" value="P:rescue of stalled ribosome"/>
    <property type="evidence" value="ECO:0007669"/>
    <property type="project" value="InterPro"/>
</dbReference>
<dbReference type="Pfam" id="PF06221">
    <property type="entry name" value="zf-C2HC5"/>
    <property type="match status" value="1"/>
</dbReference>
<protein>
    <recommendedName>
        <fullName evidence="6">Zinc finger C2HC5-type domain-containing protein</fullName>
    </recommendedName>
</protein>
<dbReference type="CDD" id="cd06554">
    <property type="entry name" value="ASCH_ASC-1_like"/>
    <property type="match status" value="1"/>
</dbReference>
<feature type="domain" description="Activating signal cointegrator 1 N-terminal" evidence="3">
    <location>
        <begin position="40"/>
        <end position="98"/>
    </location>
</feature>
<evidence type="ECO:0000259" key="3">
    <source>
        <dbReference type="Pfam" id="PF23135"/>
    </source>
</evidence>
<feature type="domain" description="TRIP4/RQT4 C2HC5-type zinc finger" evidence="1">
    <location>
        <begin position="204"/>
        <end position="249"/>
    </location>
</feature>
<evidence type="ECO:0008006" key="6">
    <source>
        <dbReference type="Google" id="ProtNLM"/>
    </source>
</evidence>
<dbReference type="InterPro" id="IPR056994">
    <property type="entry name" value="TRI4_N"/>
</dbReference>
<feature type="domain" description="Activating signal cointegrator 1 third" evidence="2">
    <location>
        <begin position="323"/>
        <end position="377"/>
    </location>
</feature>
<dbReference type="PANTHER" id="PTHR12963:SF4">
    <property type="entry name" value="ACTIVATING SIGNAL COINTEGRATOR 1"/>
    <property type="match status" value="1"/>
</dbReference>
<sequence>MISKPVHGNSDQRLHVVYARFDDVTSSLGIASLDMAVSIEQWFCSELSKLGIEATEDNAKYILSMTDAEDLKDYMLSLLDGSDPAVQKFIPQLITRWQAFGAGHNNELTNLKSKQGETKKKYKYKQEKNSSASLNSTNEKASTVRAENGINPLLDQKLDPLLCVESVPYEGVEMQQSARKKNKFVPLYSLEGREKLVIKLPGRTLCECQAAKHKLINNCINCGRVVCEQEGAGPCLFCGKLVCTPSDQEVLARGSKKSEKLRQHLMRDAEKFVPLIQQSGQQVTLLTTTAVHTQEGLEKALKHKDKLIEYDRASVRRTRVIDDECDYFTTNSQWLSRQDRDTLQKREDELHSQRHKSKSRQDRVVTLDFAGRQVIEEANLTGQMMYSHNEALQQEHLLPDKDQQKTQEKDRACIVFVDTKGIILYLVQFLSQTRQILTKTGNNKSSDIASTKDCNRPPVIQDRELNEMSDEGMCLSMHQPWASLLVAGIKMFQEMGLGLGDTFNTYYQEEEFPKDYPVGCLLGCVDVVDCLSQEEYRKKFPEGESTSPYVFICENPQELVIKFPMKGKHKIYKLESSVLQAAKKGLR</sequence>
<organism evidence="4 5">
    <name type="scientific">Pomacea canaliculata</name>
    <name type="common">Golden apple snail</name>
    <dbReference type="NCBI Taxonomy" id="400727"/>
    <lineage>
        <taxon>Eukaryota</taxon>
        <taxon>Metazoa</taxon>
        <taxon>Spiralia</taxon>
        <taxon>Lophotrochozoa</taxon>
        <taxon>Mollusca</taxon>
        <taxon>Gastropoda</taxon>
        <taxon>Caenogastropoda</taxon>
        <taxon>Architaenioglossa</taxon>
        <taxon>Ampullarioidea</taxon>
        <taxon>Ampullariidae</taxon>
        <taxon>Pomacea</taxon>
    </lineage>
</organism>
<dbReference type="InterPro" id="IPR056993">
    <property type="entry name" value="TRIP4_3rd_dom"/>
</dbReference>
<dbReference type="Proteomes" id="UP000245119">
    <property type="component" value="Linkage Group LG13"/>
</dbReference>
<evidence type="ECO:0000259" key="1">
    <source>
        <dbReference type="Pfam" id="PF06221"/>
    </source>
</evidence>
<dbReference type="STRING" id="400727.A0A2T7NEZ1"/>
<evidence type="ECO:0000313" key="5">
    <source>
        <dbReference type="Proteomes" id="UP000245119"/>
    </source>
</evidence>
<dbReference type="EMBL" id="PZQS01000013">
    <property type="protein sequence ID" value="PVD19692.1"/>
    <property type="molecule type" value="Genomic_DNA"/>
</dbReference>
<dbReference type="Pfam" id="PF23134">
    <property type="entry name" value="TRIP4_3rd"/>
    <property type="match status" value="1"/>
</dbReference>
<proteinExistence type="predicted"/>
<dbReference type="GO" id="GO:0005634">
    <property type="term" value="C:nucleus"/>
    <property type="evidence" value="ECO:0007669"/>
    <property type="project" value="InterPro"/>
</dbReference>
<dbReference type="PANTHER" id="PTHR12963">
    <property type="entry name" value="THYROID RECEPTOR INTERACTING PROTEIN RELATED"/>
    <property type="match status" value="1"/>
</dbReference>
<evidence type="ECO:0000313" key="4">
    <source>
        <dbReference type="EMBL" id="PVD19692.1"/>
    </source>
</evidence>
<dbReference type="SUPFAM" id="SSF88697">
    <property type="entry name" value="PUA domain-like"/>
    <property type="match status" value="1"/>
</dbReference>
<dbReference type="AlphaFoldDB" id="A0A2T7NEZ1"/>
<dbReference type="OrthoDB" id="338816at2759"/>
<comment type="caution">
    <text evidence="4">The sequence shown here is derived from an EMBL/GenBank/DDBJ whole genome shotgun (WGS) entry which is preliminary data.</text>
</comment>
<accession>A0A2T7NEZ1</accession>
<dbReference type="InterPro" id="IPR015947">
    <property type="entry name" value="PUA-like_sf"/>
</dbReference>
<reference evidence="4 5" key="1">
    <citation type="submission" date="2018-04" db="EMBL/GenBank/DDBJ databases">
        <title>The genome of golden apple snail Pomacea canaliculata provides insight into stress tolerance and invasive adaptation.</title>
        <authorList>
            <person name="Liu C."/>
            <person name="Liu B."/>
            <person name="Ren Y."/>
            <person name="Zhang Y."/>
            <person name="Wang H."/>
            <person name="Li S."/>
            <person name="Jiang F."/>
            <person name="Yin L."/>
            <person name="Zhang G."/>
            <person name="Qian W."/>
            <person name="Fan W."/>
        </authorList>
    </citation>
    <scope>NUCLEOTIDE SEQUENCE [LARGE SCALE GENOMIC DNA]</scope>
    <source>
        <strain evidence="4">SZHN2017</strain>
        <tissue evidence="4">Muscle</tissue>
    </source>
</reference>
<name>A0A2T7NEZ1_POMCA</name>
<dbReference type="Pfam" id="PF23135">
    <property type="entry name" value="TRI4_N"/>
    <property type="match status" value="1"/>
</dbReference>